<feature type="compositionally biased region" description="Pro residues" evidence="1">
    <location>
        <begin position="82"/>
        <end position="91"/>
    </location>
</feature>
<name>A0A967CBY2_9PROT</name>
<proteinExistence type="predicted"/>
<evidence type="ECO:0000256" key="1">
    <source>
        <dbReference type="SAM" id="MobiDB-lite"/>
    </source>
</evidence>
<dbReference type="InterPro" id="IPR027373">
    <property type="entry name" value="RHH_dom"/>
</dbReference>
<dbReference type="Pfam" id="PF13467">
    <property type="entry name" value="RHH_4"/>
    <property type="match status" value="1"/>
</dbReference>
<keyword evidence="4" id="KW-1185">Reference proteome</keyword>
<organism evidence="3 4">
    <name type="scientific">Pelagibius litoralis</name>
    <dbReference type="NCBI Taxonomy" id="374515"/>
    <lineage>
        <taxon>Bacteria</taxon>
        <taxon>Pseudomonadati</taxon>
        <taxon>Pseudomonadota</taxon>
        <taxon>Alphaproteobacteria</taxon>
        <taxon>Rhodospirillales</taxon>
        <taxon>Rhodovibrionaceae</taxon>
        <taxon>Pelagibius</taxon>
    </lineage>
</organism>
<evidence type="ECO:0000259" key="2">
    <source>
        <dbReference type="Pfam" id="PF13467"/>
    </source>
</evidence>
<dbReference type="Proteomes" id="UP000761264">
    <property type="component" value="Unassembled WGS sequence"/>
</dbReference>
<dbReference type="EMBL" id="JAAQPH010000005">
    <property type="protein sequence ID" value="NIA68579.1"/>
    <property type="molecule type" value="Genomic_DNA"/>
</dbReference>
<accession>A0A967CBY2</accession>
<dbReference type="Gene3D" id="1.10.3990.20">
    <property type="entry name" value="protein bp1543"/>
    <property type="match status" value="1"/>
</dbReference>
<comment type="caution">
    <text evidence="3">The sequence shown here is derived from an EMBL/GenBank/DDBJ whole genome shotgun (WGS) entry which is preliminary data.</text>
</comment>
<feature type="domain" description="Ribbon-helix-helix" evidence="2">
    <location>
        <begin position="2"/>
        <end position="62"/>
    </location>
</feature>
<feature type="region of interest" description="Disordered" evidence="1">
    <location>
        <begin position="66"/>
        <end position="91"/>
    </location>
</feature>
<dbReference type="AlphaFoldDB" id="A0A967CBY2"/>
<evidence type="ECO:0000313" key="3">
    <source>
        <dbReference type="EMBL" id="NIA68579.1"/>
    </source>
</evidence>
<dbReference type="InterPro" id="IPR038268">
    <property type="entry name" value="RHH_sf"/>
</dbReference>
<sequence>MRKHSVKLSGHSTSLSLEGIYWDALKEVAGEMRLSMNGLIERIDKDRSGNLSSAVRVFLFTHYRNRTPGRTLDDQTLDETSLPPPQGDGES</sequence>
<evidence type="ECO:0000313" key="4">
    <source>
        <dbReference type="Proteomes" id="UP000761264"/>
    </source>
</evidence>
<gene>
    <name evidence="3" type="ORF">HBA54_08245</name>
</gene>
<reference evidence="3" key="1">
    <citation type="submission" date="2020-03" db="EMBL/GenBank/DDBJ databases">
        <title>Genome of Pelagibius litoralis DSM 21314T.</title>
        <authorList>
            <person name="Wang G."/>
        </authorList>
    </citation>
    <scope>NUCLEOTIDE SEQUENCE</scope>
    <source>
        <strain evidence="3">DSM 21314</strain>
    </source>
</reference>
<protein>
    <submittedName>
        <fullName evidence="3">Ribbon-helix-helix domain-containing protein</fullName>
    </submittedName>
</protein>